<dbReference type="EMBL" id="CAJNOQ010006250">
    <property type="protein sequence ID" value="CAF1128700.1"/>
    <property type="molecule type" value="Genomic_DNA"/>
</dbReference>
<organism evidence="2 5">
    <name type="scientific">Didymodactylos carnosus</name>
    <dbReference type="NCBI Taxonomy" id="1234261"/>
    <lineage>
        <taxon>Eukaryota</taxon>
        <taxon>Metazoa</taxon>
        <taxon>Spiralia</taxon>
        <taxon>Gnathifera</taxon>
        <taxon>Rotifera</taxon>
        <taxon>Eurotatoria</taxon>
        <taxon>Bdelloidea</taxon>
        <taxon>Philodinida</taxon>
        <taxon>Philodinidae</taxon>
        <taxon>Didymodactylos</taxon>
    </lineage>
</organism>
<dbReference type="SUPFAM" id="SSF48452">
    <property type="entry name" value="TPR-like"/>
    <property type="match status" value="1"/>
</dbReference>
<dbReference type="Proteomes" id="UP000677228">
    <property type="component" value="Unassembled WGS sequence"/>
</dbReference>
<protein>
    <recommendedName>
        <fullName evidence="6">Tetratricopeptide repeat protein</fullName>
    </recommendedName>
</protein>
<dbReference type="EMBL" id="CAJNOK010009642">
    <property type="protein sequence ID" value="CAF1094968.1"/>
    <property type="molecule type" value="Genomic_DNA"/>
</dbReference>
<evidence type="ECO:0000313" key="4">
    <source>
        <dbReference type="EMBL" id="CAF3892270.1"/>
    </source>
</evidence>
<evidence type="ECO:0000313" key="1">
    <source>
        <dbReference type="EMBL" id="CAF1094968.1"/>
    </source>
</evidence>
<gene>
    <name evidence="2" type="ORF">GPM918_LOCUS20072</name>
    <name evidence="1" type="ORF">OVA965_LOCUS19005</name>
    <name evidence="4" type="ORF">SRO942_LOCUS20069</name>
    <name evidence="3" type="ORF">TMI583_LOCUS19018</name>
</gene>
<dbReference type="Proteomes" id="UP000681722">
    <property type="component" value="Unassembled WGS sequence"/>
</dbReference>
<name>A0A814R7C4_9BILA</name>
<evidence type="ECO:0008006" key="6">
    <source>
        <dbReference type="Google" id="ProtNLM"/>
    </source>
</evidence>
<evidence type="ECO:0000313" key="2">
    <source>
        <dbReference type="EMBL" id="CAF1128700.1"/>
    </source>
</evidence>
<sequence>MIAEAPNEHTHRTSDLQFECGNASAIATKEASRDYSQGAIEDLKKVVEIEPNVCLPFIYLARAEYDKGDYKSAMSHLDDMIAAKNSESLDDAIESDQVEINELQTNI</sequence>
<dbReference type="Gene3D" id="1.25.40.10">
    <property type="entry name" value="Tetratricopeptide repeat domain"/>
    <property type="match status" value="1"/>
</dbReference>
<proteinExistence type="predicted"/>
<dbReference type="EMBL" id="CAJOBA010009660">
    <property type="protein sequence ID" value="CAF3856458.1"/>
    <property type="molecule type" value="Genomic_DNA"/>
</dbReference>
<dbReference type="EMBL" id="CAJOBC010006250">
    <property type="protein sequence ID" value="CAF3892270.1"/>
    <property type="molecule type" value="Genomic_DNA"/>
</dbReference>
<evidence type="ECO:0000313" key="3">
    <source>
        <dbReference type="EMBL" id="CAF3856458.1"/>
    </source>
</evidence>
<comment type="caution">
    <text evidence="2">The sequence shown here is derived from an EMBL/GenBank/DDBJ whole genome shotgun (WGS) entry which is preliminary data.</text>
</comment>
<evidence type="ECO:0000313" key="5">
    <source>
        <dbReference type="Proteomes" id="UP000663829"/>
    </source>
</evidence>
<dbReference type="AlphaFoldDB" id="A0A814R7C4"/>
<dbReference type="InterPro" id="IPR011990">
    <property type="entry name" value="TPR-like_helical_dom_sf"/>
</dbReference>
<dbReference type="Proteomes" id="UP000663829">
    <property type="component" value="Unassembled WGS sequence"/>
</dbReference>
<dbReference type="Proteomes" id="UP000682733">
    <property type="component" value="Unassembled WGS sequence"/>
</dbReference>
<accession>A0A814R7C4</accession>
<keyword evidence="5" id="KW-1185">Reference proteome</keyword>
<reference evidence="2" key="1">
    <citation type="submission" date="2021-02" db="EMBL/GenBank/DDBJ databases">
        <authorList>
            <person name="Nowell W R."/>
        </authorList>
    </citation>
    <scope>NUCLEOTIDE SEQUENCE</scope>
</reference>